<reference evidence="1" key="3">
    <citation type="submission" date="2015-04" db="UniProtKB">
        <authorList>
            <consortium name="EnsemblPlants"/>
        </authorList>
    </citation>
    <scope>IDENTIFICATION</scope>
</reference>
<name>A0A0D9XHC3_9ORYZ</name>
<accession>A0A0D9XHC3</accession>
<reference evidence="1 2" key="1">
    <citation type="submission" date="2012-08" db="EMBL/GenBank/DDBJ databases">
        <title>Oryza genome evolution.</title>
        <authorList>
            <person name="Wing R.A."/>
        </authorList>
    </citation>
    <scope>NUCLEOTIDE SEQUENCE</scope>
</reference>
<dbReference type="Gramene" id="LPERR10G00530.1">
    <property type="protein sequence ID" value="LPERR10G00530.1"/>
    <property type="gene ID" value="LPERR10G00530"/>
</dbReference>
<dbReference type="EnsemblPlants" id="LPERR10G00530.1">
    <property type="protein sequence ID" value="LPERR10G00530.1"/>
    <property type="gene ID" value="LPERR10G00530"/>
</dbReference>
<organism evidence="1 2">
    <name type="scientific">Leersia perrieri</name>
    <dbReference type="NCBI Taxonomy" id="77586"/>
    <lineage>
        <taxon>Eukaryota</taxon>
        <taxon>Viridiplantae</taxon>
        <taxon>Streptophyta</taxon>
        <taxon>Embryophyta</taxon>
        <taxon>Tracheophyta</taxon>
        <taxon>Spermatophyta</taxon>
        <taxon>Magnoliopsida</taxon>
        <taxon>Liliopsida</taxon>
        <taxon>Poales</taxon>
        <taxon>Poaceae</taxon>
        <taxon>BOP clade</taxon>
        <taxon>Oryzoideae</taxon>
        <taxon>Oryzeae</taxon>
        <taxon>Oryzinae</taxon>
        <taxon>Leersia</taxon>
    </lineage>
</organism>
<dbReference type="HOGENOM" id="CLU_2641654_0_0_1"/>
<dbReference type="AlphaFoldDB" id="A0A0D9XHC3"/>
<evidence type="ECO:0000313" key="2">
    <source>
        <dbReference type="Proteomes" id="UP000032180"/>
    </source>
</evidence>
<protein>
    <submittedName>
        <fullName evidence="1">Uncharacterized protein</fullName>
    </submittedName>
</protein>
<proteinExistence type="predicted"/>
<reference evidence="2" key="2">
    <citation type="submission" date="2013-12" db="EMBL/GenBank/DDBJ databases">
        <authorList>
            <person name="Yu Y."/>
            <person name="Lee S."/>
            <person name="de Baynast K."/>
            <person name="Wissotski M."/>
            <person name="Liu L."/>
            <person name="Talag J."/>
            <person name="Goicoechea J."/>
            <person name="Angelova A."/>
            <person name="Jetty R."/>
            <person name="Kudrna D."/>
            <person name="Golser W."/>
            <person name="Rivera L."/>
            <person name="Zhang J."/>
            <person name="Wing R."/>
        </authorList>
    </citation>
    <scope>NUCLEOTIDE SEQUENCE</scope>
</reference>
<sequence>MVEVEPPPTLPQKMVELMPSSSVHHINQRLRMVVGKSRTALALPRRPETMMIPPPPAKHARVRFFQGKSRDANLPSG</sequence>
<evidence type="ECO:0000313" key="1">
    <source>
        <dbReference type="EnsemblPlants" id="LPERR10G00530.1"/>
    </source>
</evidence>
<dbReference type="Proteomes" id="UP000032180">
    <property type="component" value="Chromosome 10"/>
</dbReference>
<keyword evidence="2" id="KW-1185">Reference proteome</keyword>